<feature type="binding site" evidence="19">
    <location>
        <position position="313"/>
    </location>
    <ligand>
        <name>Zn(2+)</name>
        <dbReference type="ChEBI" id="CHEBI:29105"/>
    </ligand>
</feature>
<dbReference type="GO" id="GO:0050667">
    <property type="term" value="P:homocysteine metabolic process"/>
    <property type="evidence" value="ECO:0007669"/>
    <property type="project" value="TreeGrafter"/>
</dbReference>
<comment type="cofactor">
    <cofactor evidence="2 19">
        <name>Zn(2+)</name>
        <dbReference type="ChEBI" id="CHEBI:29105"/>
    </cofactor>
</comment>
<keyword evidence="13 19" id="KW-0479">Metal-binding</keyword>
<evidence type="ECO:0000256" key="6">
    <source>
        <dbReference type="ARBA" id="ARBA00012032"/>
    </source>
</evidence>
<feature type="binding site" evidence="19">
    <location>
        <position position="314"/>
    </location>
    <ligand>
        <name>Zn(2+)</name>
        <dbReference type="ChEBI" id="CHEBI:29105"/>
    </ligand>
</feature>
<evidence type="ECO:0000256" key="11">
    <source>
        <dbReference type="ARBA" id="ARBA00022679"/>
    </source>
</evidence>
<evidence type="ECO:0000256" key="7">
    <source>
        <dbReference type="ARBA" id="ARBA00013998"/>
    </source>
</evidence>
<dbReference type="Pfam" id="PF02574">
    <property type="entry name" value="S-methyl_trans"/>
    <property type="match status" value="1"/>
</dbReference>
<gene>
    <name evidence="21" type="primary">metH_1</name>
    <name evidence="21" type="ORF">OCH7691_04184</name>
</gene>
<dbReference type="PROSITE" id="PS50970">
    <property type="entry name" value="HCY"/>
    <property type="match status" value="1"/>
</dbReference>
<evidence type="ECO:0000256" key="4">
    <source>
        <dbReference type="ARBA" id="ARBA00005178"/>
    </source>
</evidence>
<keyword evidence="8 19" id="KW-0489">Methyltransferase</keyword>
<dbReference type="GO" id="GO:0046653">
    <property type="term" value="P:tetrahydrofolate metabolic process"/>
    <property type="evidence" value="ECO:0007669"/>
    <property type="project" value="TreeGrafter"/>
</dbReference>
<dbReference type="AlphaFoldDB" id="A0A1Y5U212"/>
<keyword evidence="14 19" id="KW-0862">Zinc</keyword>
<dbReference type="InterPro" id="IPR003726">
    <property type="entry name" value="HCY_dom"/>
</dbReference>
<evidence type="ECO:0000313" key="22">
    <source>
        <dbReference type="Proteomes" id="UP000193200"/>
    </source>
</evidence>
<dbReference type="GO" id="GO:0046872">
    <property type="term" value="F:metal ion binding"/>
    <property type="evidence" value="ECO:0007669"/>
    <property type="project" value="UniProtKB-KW"/>
</dbReference>
<evidence type="ECO:0000256" key="9">
    <source>
        <dbReference type="ARBA" id="ARBA00022605"/>
    </source>
</evidence>
<dbReference type="GO" id="GO:0032259">
    <property type="term" value="P:methylation"/>
    <property type="evidence" value="ECO:0007669"/>
    <property type="project" value="UniProtKB-KW"/>
</dbReference>
<dbReference type="GO" id="GO:0008705">
    <property type="term" value="F:methionine synthase activity"/>
    <property type="evidence" value="ECO:0007669"/>
    <property type="project" value="UniProtKB-EC"/>
</dbReference>
<keyword evidence="15" id="KW-0486">Methionine biosynthesis</keyword>
<dbReference type="InterPro" id="IPR036589">
    <property type="entry name" value="HCY_dom_sf"/>
</dbReference>
<name>A0A1Y5U212_9PROT</name>
<reference evidence="21 22" key="1">
    <citation type="submission" date="2017-03" db="EMBL/GenBank/DDBJ databases">
        <authorList>
            <person name="Afonso C.L."/>
            <person name="Miller P.J."/>
            <person name="Scott M.A."/>
            <person name="Spackman E."/>
            <person name="Goraichik I."/>
            <person name="Dimitrov K.M."/>
            <person name="Suarez D.L."/>
            <person name="Swayne D.E."/>
        </authorList>
    </citation>
    <scope>NUCLEOTIDE SEQUENCE [LARGE SCALE GENOMIC DNA]</scope>
    <source>
        <strain evidence="21 22">CECT 7691</strain>
    </source>
</reference>
<comment type="similarity">
    <text evidence="5">Belongs to the vitamin-B12 dependent methionine synthase family.</text>
</comment>
<evidence type="ECO:0000259" key="20">
    <source>
        <dbReference type="PROSITE" id="PS50970"/>
    </source>
</evidence>
<evidence type="ECO:0000256" key="14">
    <source>
        <dbReference type="ARBA" id="ARBA00022833"/>
    </source>
</evidence>
<dbReference type="EC" id="2.1.1.13" evidence="6"/>
<dbReference type="GO" id="GO:0031419">
    <property type="term" value="F:cobalamin binding"/>
    <property type="evidence" value="ECO:0007669"/>
    <property type="project" value="UniProtKB-KW"/>
</dbReference>
<keyword evidence="10" id="KW-0846">Cobalamin</keyword>
<protein>
    <recommendedName>
        <fullName evidence="7">Methionine synthase</fullName>
        <ecNumber evidence="6">2.1.1.13</ecNumber>
    </recommendedName>
    <alternativeName>
        <fullName evidence="18">5-methyltetrahydrofolate--homocysteine methyltransferase</fullName>
    </alternativeName>
</protein>
<dbReference type="GO" id="GO:0005829">
    <property type="term" value="C:cytosol"/>
    <property type="evidence" value="ECO:0007669"/>
    <property type="project" value="TreeGrafter"/>
</dbReference>
<evidence type="ECO:0000256" key="2">
    <source>
        <dbReference type="ARBA" id="ARBA00001947"/>
    </source>
</evidence>
<feature type="binding site" evidence="19">
    <location>
        <position position="250"/>
    </location>
    <ligand>
        <name>Zn(2+)</name>
        <dbReference type="ChEBI" id="CHEBI:29105"/>
    </ligand>
</feature>
<evidence type="ECO:0000256" key="8">
    <source>
        <dbReference type="ARBA" id="ARBA00022603"/>
    </source>
</evidence>
<keyword evidence="22" id="KW-1185">Reference proteome</keyword>
<evidence type="ECO:0000256" key="15">
    <source>
        <dbReference type="ARBA" id="ARBA00023167"/>
    </source>
</evidence>
<evidence type="ECO:0000256" key="12">
    <source>
        <dbReference type="ARBA" id="ARBA00022691"/>
    </source>
</evidence>
<evidence type="ECO:0000256" key="13">
    <source>
        <dbReference type="ARBA" id="ARBA00022723"/>
    </source>
</evidence>
<organism evidence="21 22">
    <name type="scientific">Oceanibacterium hippocampi</name>
    <dbReference type="NCBI Taxonomy" id="745714"/>
    <lineage>
        <taxon>Bacteria</taxon>
        <taxon>Pseudomonadati</taxon>
        <taxon>Pseudomonadota</taxon>
        <taxon>Alphaproteobacteria</taxon>
        <taxon>Sneathiellales</taxon>
        <taxon>Sneathiellaceae</taxon>
        <taxon>Oceanibacterium</taxon>
    </lineage>
</organism>
<evidence type="ECO:0000256" key="1">
    <source>
        <dbReference type="ARBA" id="ARBA00001700"/>
    </source>
</evidence>
<accession>A0A1Y5U212</accession>
<comment type="catalytic activity">
    <reaction evidence="1">
        <text>(6S)-5-methyl-5,6,7,8-tetrahydrofolate + L-homocysteine = (6S)-5,6,7,8-tetrahydrofolate + L-methionine</text>
        <dbReference type="Rhea" id="RHEA:11172"/>
        <dbReference type="ChEBI" id="CHEBI:18608"/>
        <dbReference type="ChEBI" id="CHEBI:57453"/>
        <dbReference type="ChEBI" id="CHEBI:57844"/>
        <dbReference type="ChEBI" id="CHEBI:58199"/>
        <dbReference type="EC" id="2.1.1.13"/>
    </reaction>
</comment>
<dbReference type="OrthoDB" id="9803687at2"/>
<evidence type="ECO:0000256" key="10">
    <source>
        <dbReference type="ARBA" id="ARBA00022628"/>
    </source>
</evidence>
<dbReference type="PANTHER" id="PTHR45833">
    <property type="entry name" value="METHIONINE SYNTHASE"/>
    <property type="match status" value="1"/>
</dbReference>
<keyword evidence="16" id="KW-0170">Cobalt</keyword>
<evidence type="ECO:0000256" key="17">
    <source>
        <dbReference type="ARBA" id="ARBA00025552"/>
    </source>
</evidence>
<keyword evidence="11 19" id="KW-0808">Transferase</keyword>
<dbReference type="PANTHER" id="PTHR45833:SF1">
    <property type="entry name" value="METHIONINE SYNTHASE"/>
    <property type="match status" value="1"/>
</dbReference>
<comment type="pathway">
    <text evidence="4">Amino-acid biosynthesis; L-methionine biosynthesis via de novo pathway; L-methionine from L-homocysteine (MetH route): step 1/1.</text>
</comment>
<sequence length="355" mass="37764">MGTGTQASDILRAEAAERILVLDGAMGTSLQTWKLDEAGYCGRRLAGHDRPLQGNNDILNLTRPDIVADIHRGFLQAGADIIETNTFNATAIAQADYGTENLVAEINRAGAEIARLVVDEANKLRPSRPRFVAGALGPTNRTASLSPDVADPGFRNVTFDDLVAAYRQAAEALVDGGVDFLLIETVFDTLNAKAAIFACSELADERGVEIPVVISGTITDRSGRTLSGQTVEAFWYSIRHAEPLAAGLNCALGADQLRAHIAELGRYADTLVIAYPNAGLPNEMGSYDETPCETASHIREWAESGLVNIVGGCCGTTPEHIREIATAVAGLPPRPIPEIPPAMRLSGLEGFRFAS</sequence>
<evidence type="ECO:0000313" key="21">
    <source>
        <dbReference type="EMBL" id="SLN76745.1"/>
    </source>
</evidence>
<evidence type="ECO:0000256" key="5">
    <source>
        <dbReference type="ARBA" id="ARBA00010398"/>
    </source>
</evidence>
<dbReference type="EMBL" id="FWFR01000005">
    <property type="protein sequence ID" value="SLN76745.1"/>
    <property type="molecule type" value="Genomic_DNA"/>
</dbReference>
<evidence type="ECO:0000256" key="16">
    <source>
        <dbReference type="ARBA" id="ARBA00023285"/>
    </source>
</evidence>
<evidence type="ECO:0000256" key="18">
    <source>
        <dbReference type="ARBA" id="ARBA00031040"/>
    </source>
</evidence>
<dbReference type="InterPro" id="IPR050554">
    <property type="entry name" value="Met_Synthase/Corrinoid"/>
</dbReference>
<dbReference type="Gene3D" id="3.20.20.330">
    <property type="entry name" value="Homocysteine-binding-like domain"/>
    <property type="match status" value="1"/>
</dbReference>
<feature type="domain" description="Hcy-binding" evidence="20">
    <location>
        <begin position="8"/>
        <end position="328"/>
    </location>
</feature>
<comment type="cofactor">
    <cofactor evidence="3">
        <name>methylcob(III)alamin</name>
        <dbReference type="ChEBI" id="CHEBI:28115"/>
    </cofactor>
</comment>
<dbReference type="FunFam" id="3.20.20.330:FF:000001">
    <property type="entry name" value="Methionine synthase"/>
    <property type="match status" value="1"/>
</dbReference>
<comment type="function">
    <text evidence="17">Catalyzes the transfer of a methyl group from methyl-cobalamin to homocysteine, yielding enzyme-bound cob(I)alamin and methionine. Subsequently, remethylates the cofactor using methyltetrahydrofolate.</text>
</comment>
<dbReference type="InParanoid" id="A0A1Y5U212"/>
<keyword evidence="9" id="KW-0028">Amino-acid biosynthesis</keyword>
<dbReference type="FunCoup" id="A0A1Y5U212">
    <property type="interactions" value="281"/>
</dbReference>
<dbReference type="Proteomes" id="UP000193200">
    <property type="component" value="Unassembled WGS sequence"/>
</dbReference>
<evidence type="ECO:0000256" key="19">
    <source>
        <dbReference type="PROSITE-ProRule" id="PRU00333"/>
    </source>
</evidence>
<dbReference type="SUPFAM" id="SSF82282">
    <property type="entry name" value="Homocysteine S-methyltransferase"/>
    <property type="match status" value="1"/>
</dbReference>
<evidence type="ECO:0000256" key="3">
    <source>
        <dbReference type="ARBA" id="ARBA00001956"/>
    </source>
</evidence>
<keyword evidence="12" id="KW-0949">S-adenosyl-L-methionine</keyword>
<proteinExistence type="inferred from homology"/>